<reference evidence="8" key="1">
    <citation type="journal article" date="2020" name="PLoS Negl. Trop. Dis.">
        <title>High-quality nuclear genome for Sarcoptes scabiei-A critical resource for a neglected parasite.</title>
        <authorList>
            <person name="Korhonen P.K."/>
            <person name="Gasser R.B."/>
            <person name="Ma G."/>
            <person name="Wang T."/>
            <person name="Stroehlein A.J."/>
            <person name="Young N.D."/>
            <person name="Ang C.S."/>
            <person name="Fernando D.D."/>
            <person name="Lu H.C."/>
            <person name="Taylor S."/>
            <person name="Reynolds S.L."/>
            <person name="Mofiz E."/>
            <person name="Najaraj S.H."/>
            <person name="Gowda H."/>
            <person name="Madugundu A."/>
            <person name="Renuse S."/>
            <person name="Holt D."/>
            <person name="Pandey A."/>
            <person name="Papenfuss A.T."/>
            <person name="Fischer K."/>
        </authorList>
    </citation>
    <scope>NUCLEOTIDE SEQUENCE [LARGE SCALE GENOMIC DNA]</scope>
</reference>
<feature type="region of interest" description="Disordered" evidence="4">
    <location>
        <begin position="316"/>
        <end position="343"/>
    </location>
</feature>
<dbReference type="GO" id="GO:0016567">
    <property type="term" value="P:protein ubiquitination"/>
    <property type="evidence" value="ECO:0007669"/>
    <property type="project" value="TreeGrafter"/>
</dbReference>
<sequence length="343" mass="39468">MNPMRIRKSLDLFVKYIEMKRPTEIMPLSAHNPVSVPDDAGPSPPSPPPPSPSSPSPPPLSPPPSPSSLLESLSLSTSATSLFQECCICLSDYNAKQDLNSVFNCGHQLCFRCSTSLLFESPDYTINCPLCRAVITKIVFCDYFVENHQPIDGQIFLRSFADTILHCETEEVYLRCEERLLYKCTYGIDDECRSVNFWAPITPNKAKELFCHLSHEHSKHFCIKCLLKFKPFANQITMFDNFEYLDHVINGVEVDGEKVFHRFCTLCRPLPYFFYDIEELRSHCEQLHLKCRFCVENPVFARNRIALDEHLNLVHPDSGELNRQNQTEEDQQSEENQDDNQNF</sequence>
<gene>
    <name evidence="6" type="ORF">SSS_4409</name>
</gene>
<organism evidence="6">
    <name type="scientific">Sarcoptes scabiei</name>
    <name type="common">Itch mite</name>
    <name type="synonym">Acarus scabiei</name>
    <dbReference type="NCBI Taxonomy" id="52283"/>
    <lineage>
        <taxon>Eukaryota</taxon>
        <taxon>Metazoa</taxon>
        <taxon>Ecdysozoa</taxon>
        <taxon>Arthropoda</taxon>
        <taxon>Chelicerata</taxon>
        <taxon>Arachnida</taxon>
        <taxon>Acari</taxon>
        <taxon>Acariformes</taxon>
        <taxon>Sarcoptiformes</taxon>
        <taxon>Astigmata</taxon>
        <taxon>Psoroptidia</taxon>
        <taxon>Sarcoptoidea</taxon>
        <taxon>Sarcoptidae</taxon>
        <taxon>Sarcoptinae</taxon>
        <taxon>Sarcoptes</taxon>
    </lineage>
</organism>
<dbReference type="PANTHER" id="PTHR22938:SF0">
    <property type="entry name" value="E3 UBIQUITIN-PROTEIN LIGASE ZNF598"/>
    <property type="match status" value="1"/>
</dbReference>
<dbReference type="InterPro" id="IPR013083">
    <property type="entry name" value="Znf_RING/FYVE/PHD"/>
</dbReference>
<proteinExistence type="predicted"/>
<reference evidence="7" key="3">
    <citation type="submission" date="2022-06" db="UniProtKB">
        <authorList>
            <consortium name="EnsemblMetazoa"/>
        </authorList>
    </citation>
    <scope>IDENTIFICATION</scope>
</reference>
<dbReference type="InterPro" id="IPR001841">
    <property type="entry name" value="Znf_RING"/>
</dbReference>
<dbReference type="EnsemblMetazoa" id="SSS_4409s_mrna">
    <property type="protein sequence ID" value="KAF7494883.1"/>
    <property type="gene ID" value="SSS_4409"/>
</dbReference>
<dbReference type="AlphaFoldDB" id="A0A834RDX1"/>
<evidence type="ECO:0000313" key="8">
    <source>
        <dbReference type="Proteomes" id="UP000070412"/>
    </source>
</evidence>
<evidence type="ECO:0000313" key="7">
    <source>
        <dbReference type="EnsemblMetazoa" id="KAF7494883.1"/>
    </source>
</evidence>
<reference evidence="6" key="2">
    <citation type="submission" date="2020-01" db="EMBL/GenBank/DDBJ databases">
        <authorList>
            <person name="Korhonen P.K.K."/>
            <person name="Guangxu M.G."/>
            <person name="Wang T.W."/>
            <person name="Stroehlein A.J.S."/>
            <person name="Young N.D."/>
            <person name="Ang C.-S.A."/>
            <person name="Fernando D.W.F."/>
            <person name="Lu H.L."/>
            <person name="Taylor S.T."/>
            <person name="Ehtesham M.E.M."/>
            <person name="Najaraj S.H.N."/>
            <person name="Harsha G.H.G."/>
            <person name="Madugundu A.M."/>
            <person name="Renuse S.R."/>
            <person name="Holt D.H."/>
            <person name="Pandey A.P."/>
            <person name="Papenfuss A.P."/>
            <person name="Gasser R.B.G."/>
            <person name="Fischer K.F."/>
        </authorList>
    </citation>
    <scope>NUCLEOTIDE SEQUENCE</scope>
    <source>
        <strain evidence="6">SSS_KF_BRIS2020</strain>
    </source>
</reference>
<dbReference type="Proteomes" id="UP000070412">
    <property type="component" value="Unassembled WGS sequence"/>
</dbReference>
<feature type="compositionally biased region" description="Pro residues" evidence="4">
    <location>
        <begin position="42"/>
        <end position="66"/>
    </location>
</feature>
<keyword evidence="1 3" id="KW-0479">Metal-binding</keyword>
<evidence type="ECO:0000256" key="2">
    <source>
        <dbReference type="ARBA" id="ARBA00022833"/>
    </source>
</evidence>
<dbReference type="Pfam" id="PF13639">
    <property type="entry name" value="zf-RING_2"/>
    <property type="match status" value="1"/>
</dbReference>
<dbReference type="SUPFAM" id="SSF57850">
    <property type="entry name" value="RING/U-box"/>
    <property type="match status" value="1"/>
</dbReference>
<feature type="domain" description="RING-type" evidence="5">
    <location>
        <begin position="86"/>
        <end position="132"/>
    </location>
</feature>
<feature type="compositionally biased region" description="Acidic residues" evidence="4">
    <location>
        <begin position="327"/>
        <end position="343"/>
    </location>
</feature>
<keyword evidence="1 3" id="KW-0863">Zinc-finger</keyword>
<dbReference type="EMBL" id="WVUK01000051">
    <property type="protein sequence ID" value="KAF7494883.1"/>
    <property type="molecule type" value="Genomic_DNA"/>
</dbReference>
<evidence type="ECO:0000256" key="4">
    <source>
        <dbReference type="SAM" id="MobiDB-lite"/>
    </source>
</evidence>
<dbReference type="Gene3D" id="3.30.40.10">
    <property type="entry name" value="Zinc/RING finger domain, C3HC4 (zinc finger)"/>
    <property type="match status" value="1"/>
</dbReference>
<evidence type="ECO:0000259" key="5">
    <source>
        <dbReference type="PROSITE" id="PS50089"/>
    </source>
</evidence>
<dbReference type="InterPro" id="IPR044288">
    <property type="entry name" value="ZNF598/HEL2"/>
</dbReference>
<evidence type="ECO:0000256" key="1">
    <source>
        <dbReference type="ARBA" id="ARBA00022771"/>
    </source>
</evidence>
<dbReference type="OrthoDB" id="3838338at2759"/>
<dbReference type="GO" id="GO:0043022">
    <property type="term" value="F:ribosome binding"/>
    <property type="evidence" value="ECO:0007669"/>
    <property type="project" value="TreeGrafter"/>
</dbReference>
<dbReference type="SMART" id="SM00184">
    <property type="entry name" value="RING"/>
    <property type="match status" value="1"/>
</dbReference>
<accession>A0A834RDX1</accession>
<dbReference type="PANTHER" id="PTHR22938">
    <property type="entry name" value="ZINC FINGER PROTEIN 598"/>
    <property type="match status" value="1"/>
</dbReference>
<keyword evidence="8" id="KW-1185">Reference proteome</keyword>
<evidence type="ECO:0000313" key="6">
    <source>
        <dbReference type="EMBL" id="KAF7494883.1"/>
    </source>
</evidence>
<keyword evidence="2" id="KW-0862">Zinc</keyword>
<evidence type="ECO:0000256" key="3">
    <source>
        <dbReference type="PROSITE-ProRule" id="PRU00175"/>
    </source>
</evidence>
<dbReference type="GO" id="GO:0061630">
    <property type="term" value="F:ubiquitin protein ligase activity"/>
    <property type="evidence" value="ECO:0007669"/>
    <property type="project" value="InterPro"/>
</dbReference>
<dbReference type="PROSITE" id="PS50089">
    <property type="entry name" value="ZF_RING_2"/>
    <property type="match status" value="1"/>
</dbReference>
<dbReference type="GO" id="GO:0072344">
    <property type="term" value="P:rescue of stalled ribosome"/>
    <property type="evidence" value="ECO:0007669"/>
    <property type="project" value="InterPro"/>
</dbReference>
<protein>
    <recommendedName>
        <fullName evidence="5">RING-type domain-containing protein</fullName>
    </recommendedName>
</protein>
<dbReference type="GO" id="GO:0008270">
    <property type="term" value="F:zinc ion binding"/>
    <property type="evidence" value="ECO:0007669"/>
    <property type="project" value="UniProtKB-KW"/>
</dbReference>
<feature type="region of interest" description="Disordered" evidence="4">
    <location>
        <begin position="28"/>
        <end position="71"/>
    </location>
</feature>
<name>A0A834RDX1_SARSC</name>